<comment type="similarity">
    <text evidence="2">Belongs to the paxM FAD-dependent monooxygenase family.</text>
</comment>
<dbReference type="GO" id="GO:0004497">
    <property type="term" value="F:monooxygenase activity"/>
    <property type="evidence" value="ECO:0007669"/>
    <property type="project" value="UniProtKB-KW"/>
</dbReference>
<reference evidence="9" key="1">
    <citation type="submission" date="2020-03" db="EMBL/GenBank/DDBJ databases">
        <title>Site-based positive gene gene selection in Geosmithia morbida across the United States reveals a broad range of putative effectors and factors for local host and environmental adapation.</title>
        <authorList>
            <person name="Onufrak A."/>
            <person name="Murdoch R.W."/>
            <person name="Gazis R."/>
            <person name="Huff M."/>
            <person name="Staton M."/>
            <person name="Klingeman W."/>
            <person name="Hadziabdic D."/>
        </authorList>
    </citation>
    <scope>NUCLEOTIDE SEQUENCE</scope>
    <source>
        <strain evidence="9">1262</strain>
    </source>
</reference>
<dbReference type="Pfam" id="PF01494">
    <property type="entry name" value="FAD_binding_3"/>
    <property type="match status" value="1"/>
</dbReference>
<evidence type="ECO:0000256" key="5">
    <source>
        <dbReference type="ARBA" id="ARBA00023002"/>
    </source>
</evidence>
<keyword evidence="4" id="KW-0274">FAD</keyword>
<evidence type="ECO:0000256" key="6">
    <source>
        <dbReference type="ARBA" id="ARBA00023033"/>
    </source>
</evidence>
<keyword evidence="6" id="KW-0503">Monooxygenase</keyword>
<dbReference type="PRINTS" id="PR00420">
    <property type="entry name" value="RNGMNOXGNASE"/>
</dbReference>
<sequence length="706" mass="76949">MGFKVVIVGGSIAGLSVANMLEKFDIEYVLLEAYPRIAPQVGASIGLLPSGFRILDQLGCYEAVLDVAGKCRDIYGSVHGPDGTPVSAPTHTSTATHFVKRISYPSVFIDRQMLLQILYGNIKHKDRILTDKRVSHVDLMQNGVRARTEDGSIYEGDIIVGADGIHSVIRDEMWRLGKEQSPGCIFGISNRPPAYGKQTQHLVLGYGHAYVIVAAPGDRTYWFLFDGLPHTEYGENISKYTKADEDKLADEHRDDRITNDVTFGDLYDRKIISTLLPLEEYVFERWHYKRIITIGDSAHKIDPASGQGGNGAIESAALLTNALVRQLNLTPDGLSSDQVNDALSEVHANRYERAKRLVDGAHTLQQIVSYRFPLSRYVLAHIVPLLGKEAFVDVVTPICAEASKIEGLPVPYRPHCVPWEDELPAKPVKSILATRSVWALSSGSLGYLLSSNLSRTRVNPLIYTLIGPNAAIPYFCLSSVLFSTKSTTSRPVKSDIARSIIPGVLLGYVVPTITALIPFRNISMRRHTANVWQAFPVLTMAFTTGLAAIRRRIAGNVTRPEYEGKTDSEGNPVDPAAVESDLWIYTDDDVVPLERTHAFGLILCVAVPILTRVTSSFTSSIFNNWTQTGVSRVLPLSATASVTGAASGIIYSLYSAWELRSLGFVGTGEAMLGGVASVVSLGLAGPGAAIATVSYWRERAISSLSS</sequence>
<evidence type="ECO:0000256" key="2">
    <source>
        <dbReference type="ARBA" id="ARBA00007992"/>
    </source>
</evidence>
<keyword evidence="5" id="KW-0560">Oxidoreductase</keyword>
<dbReference type="Gene3D" id="3.50.50.60">
    <property type="entry name" value="FAD/NAD(P)-binding domain"/>
    <property type="match status" value="1"/>
</dbReference>
<dbReference type="PANTHER" id="PTHR47356">
    <property type="entry name" value="FAD-DEPENDENT MONOOXYGENASE ASQG-RELATED"/>
    <property type="match status" value="1"/>
</dbReference>
<dbReference type="GO" id="GO:0071949">
    <property type="term" value="F:FAD binding"/>
    <property type="evidence" value="ECO:0007669"/>
    <property type="project" value="InterPro"/>
</dbReference>
<dbReference type="InterPro" id="IPR036188">
    <property type="entry name" value="FAD/NAD-bd_sf"/>
</dbReference>
<evidence type="ECO:0000313" key="9">
    <source>
        <dbReference type="EMBL" id="KAF4126264.1"/>
    </source>
</evidence>
<dbReference type="Proteomes" id="UP000749293">
    <property type="component" value="Unassembled WGS sequence"/>
</dbReference>
<name>A0A9P4Z2K2_9HYPO</name>
<evidence type="ECO:0000256" key="4">
    <source>
        <dbReference type="ARBA" id="ARBA00022827"/>
    </source>
</evidence>
<feature type="transmembrane region" description="Helical" evidence="7">
    <location>
        <begin position="633"/>
        <end position="654"/>
    </location>
</feature>
<dbReference type="SUPFAM" id="SSF51905">
    <property type="entry name" value="FAD/NAD(P)-binding domain"/>
    <property type="match status" value="1"/>
</dbReference>
<keyword evidence="7" id="KW-0812">Transmembrane</keyword>
<dbReference type="RefSeq" id="XP_035324916.1">
    <property type="nucleotide sequence ID" value="XM_035463492.1"/>
</dbReference>
<comment type="caution">
    <text evidence="9">The sequence shown here is derived from an EMBL/GenBank/DDBJ whole genome shotgun (WGS) entry which is preliminary data.</text>
</comment>
<dbReference type="InterPro" id="IPR050562">
    <property type="entry name" value="FAD_mOase_fung"/>
</dbReference>
<dbReference type="InterPro" id="IPR002938">
    <property type="entry name" value="FAD-bd"/>
</dbReference>
<evidence type="ECO:0000256" key="7">
    <source>
        <dbReference type="SAM" id="Phobius"/>
    </source>
</evidence>
<keyword evidence="7" id="KW-1133">Transmembrane helix</keyword>
<gene>
    <name evidence="9" type="ORF">GMORB2_1510</name>
</gene>
<feature type="domain" description="FAD-binding" evidence="8">
    <location>
        <begin position="4"/>
        <end position="328"/>
    </location>
</feature>
<dbReference type="GeneID" id="55967740"/>
<evidence type="ECO:0000256" key="1">
    <source>
        <dbReference type="ARBA" id="ARBA00001974"/>
    </source>
</evidence>
<evidence type="ECO:0000313" key="10">
    <source>
        <dbReference type="Proteomes" id="UP000749293"/>
    </source>
</evidence>
<keyword evidence="3" id="KW-0285">Flavoprotein</keyword>
<keyword evidence="7" id="KW-0472">Membrane</keyword>
<evidence type="ECO:0000256" key="3">
    <source>
        <dbReference type="ARBA" id="ARBA00022630"/>
    </source>
</evidence>
<protein>
    <submittedName>
        <fullName evidence="9">2-polyprenyl-6-methoxyphenol hydroxylase</fullName>
    </submittedName>
</protein>
<dbReference type="AlphaFoldDB" id="A0A9P4Z2K2"/>
<evidence type="ECO:0000259" key="8">
    <source>
        <dbReference type="Pfam" id="PF01494"/>
    </source>
</evidence>
<dbReference type="EMBL" id="JAANYQ010000002">
    <property type="protein sequence ID" value="KAF4126264.1"/>
    <property type="molecule type" value="Genomic_DNA"/>
</dbReference>
<feature type="transmembrane region" description="Helical" evidence="7">
    <location>
        <begin position="674"/>
        <end position="696"/>
    </location>
</feature>
<dbReference type="PANTHER" id="PTHR47356:SF2">
    <property type="entry name" value="FAD-BINDING DOMAIN-CONTAINING PROTEIN-RELATED"/>
    <property type="match status" value="1"/>
</dbReference>
<keyword evidence="10" id="KW-1185">Reference proteome</keyword>
<feature type="transmembrane region" description="Helical" evidence="7">
    <location>
        <begin position="531"/>
        <end position="549"/>
    </location>
</feature>
<accession>A0A9P4Z2K2</accession>
<feature type="transmembrane region" description="Helical" evidence="7">
    <location>
        <begin position="496"/>
        <end position="519"/>
    </location>
</feature>
<dbReference type="OrthoDB" id="2431938at2759"/>
<comment type="cofactor">
    <cofactor evidence="1">
        <name>FAD</name>
        <dbReference type="ChEBI" id="CHEBI:57692"/>
    </cofactor>
</comment>
<proteinExistence type="inferred from homology"/>
<feature type="transmembrane region" description="Helical" evidence="7">
    <location>
        <begin position="461"/>
        <end position="484"/>
    </location>
</feature>
<organism evidence="9 10">
    <name type="scientific">Geosmithia morbida</name>
    <dbReference type="NCBI Taxonomy" id="1094350"/>
    <lineage>
        <taxon>Eukaryota</taxon>
        <taxon>Fungi</taxon>
        <taxon>Dikarya</taxon>
        <taxon>Ascomycota</taxon>
        <taxon>Pezizomycotina</taxon>
        <taxon>Sordariomycetes</taxon>
        <taxon>Hypocreomycetidae</taxon>
        <taxon>Hypocreales</taxon>
        <taxon>Bionectriaceae</taxon>
        <taxon>Geosmithia</taxon>
    </lineage>
</organism>